<feature type="domain" description="Metallo-beta-lactamase" evidence="8">
    <location>
        <begin position="13"/>
        <end position="171"/>
    </location>
</feature>
<dbReference type="NCBIfam" id="TIGR03413">
    <property type="entry name" value="GSH_gloB"/>
    <property type="match status" value="1"/>
</dbReference>
<comment type="subunit">
    <text evidence="7">Monomer.</text>
</comment>
<feature type="binding site" evidence="7">
    <location>
        <position position="60"/>
    </location>
    <ligand>
        <name>Zn(2+)</name>
        <dbReference type="ChEBI" id="CHEBI:29105"/>
        <label>2</label>
    </ligand>
</feature>
<dbReference type="InterPro" id="IPR032282">
    <property type="entry name" value="HAGH_C"/>
</dbReference>
<comment type="function">
    <text evidence="7">Thiolesterase that catalyzes the hydrolysis of S-D-lactoyl-glutathione to form glutathione and D-lactic acid.</text>
</comment>
<dbReference type="Gene3D" id="3.60.15.10">
    <property type="entry name" value="Ribonuclease Z/Hydroxyacylglutathione hydrolase-like"/>
    <property type="match status" value="1"/>
</dbReference>
<comment type="pathway">
    <text evidence="2 7">Secondary metabolite metabolism; methylglyoxal degradation; (R)-lactate from methylglyoxal: step 2/2.</text>
</comment>
<dbReference type="EMBL" id="FXZK01000001">
    <property type="protein sequence ID" value="SMY05963.1"/>
    <property type="molecule type" value="Genomic_DNA"/>
</dbReference>
<accession>A0A238L8Q9</accession>
<reference evidence="9 10" key="1">
    <citation type="submission" date="2017-05" db="EMBL/GenBank/DDBJ databases">
        <authorList>
            <person name="Song R."/>
            <person name="Chenine A.L."/>
            <person name="Ruprecht R.M."/>
        </authorList>
    </citation>
    <scope>NUCLEOTIDE SEQUENCE [LARGE SCALE GENOMIC DNA]</scope>
    <source>
        <strain evidence="9 10">CECT 8899</strain>
    </source>
</reference>
<evidence type="ECO:0000256" key="7">
    <source>
        <dbReference type="HAMAP-Rule" id="MF_01374"/>
    </source>
</evidence>
<dbReference type="InterPro" id="IPR035680">
    <property type="entry name" value="Clx_II_MBL"/>
</dbReference>
<dbReference type="SUPFAM" id="SSF56281">
    <property type="entry name" value="Metallo-hydrolase/oxidoreductase"/>
    <property type="match status" value="1"/>
</dbReference>
<feature type="binding site" evidence="7">
    <location>
        <position position="61"/>
    </location>
    <ligand>
        <name>Zn(2+)</name>
        <dbReference type="ChEBI" id="CHEBI:29105"/>
        <label>2</label>
    </ligand>
</feature>
<dbReference type="UniPathway" id="UPA00619">
    <property type="reaction ID" value="UER00676"/>
</dbReference>
<dbReference type="PANTHER" id="PTHR43705:SF1">
    <property type="entry name" value="HYDROXYACYLGLUTATHIONE HYDROLASE GLOB"/>
    <property type="match status" value="1"/>
</dbReference>
<proteinExistence type="inferred from homology"/>
<evidence type="ECO:0000256" key="2">
    <source>
        <dbReference type="ARBA" id="ARBA00004963"/>
    </source>
</evidence>
<dbReference type="CDD" id="cd07723">
    <property type="entry name" value="hydroxyacylglutathione_hydrolase_MBL-fold"/>
    <property type="match status" value="1"/>
</dbReference>
<evidence type="ECO:0000256" key="1">
    <source>
        <dbReference type="ARBA" id="ARBA00001623"/>
    </source>
</evidence>
<dbReference type="HAMAP" id="MF_01374">
    <property type="entry name" value="Glyoxalase_2"/>
    <property type="match status" value="1"/>
</dbReference>
<evidence type="ECO:0000256" key="5">
    <source>
        <dbReference type="ARBA" id="ARBA00022801"/>
    </source>
</evidence>
<feature type="binding site" evidence="7">
    <location>
        <position position="133"/>
    </location>
    <ligand>
        <name>Zn(2+)</name>
        <dbReference type="ChEBI" id="CHEBI:29105"/>
        <label>2</label>
    </ligand>
</feature>
<feature type="binding site" evidence="7">
    <location>
        <position position="58"/>
    </location>
    <ligand>
        <name>Zn(2+)</name>
        <dbReference type="ChEBI" id="CHEBI:29105"/>
        <label>1</label>
    </ligand>
</feature>
<name>A0A238L8Q9_9RHOB</name>
<keyword evidence="6 7" id="KW-0862">Zinc</keyword>
<keyword evidence="5 7" id="KW-0378">Hydrolase</keyword>
<dbReference type="PANTHER" id="PTHR43705">
    <property type="entry name" value="HYDROXYACYLGLUTATHIONE HYDROLASE"/>
    <property type="match status" value="1"/>
</dbReference>
<evidence type="ECO:0000313" key="10">
    <source>
        <dbReference type="Proteomes" id="UP000201613"/>
    </source>
</evidence>
<dbReference type="InterPro" id="IPR001279">
    <property type="entry name" value="Metallo-B-lactamas"/>
</dbReference>
<comment type="similarity">
    <text evidence="3 7">Belongs to the metallo-beta-lactamase superfamily. Glyoxalase II family.</text>
</comment>
<dbReference type="Pfam" id="PF00753">
    <property type="entry name" value="Lactamase_B"/>
    <property type="match status" value="1"/>
</dbReference>
<comment type="cofactor">
    <cofactor evidence="7">
        <name>Zn(2+)</name>
        <dbReference type="ChEBI" id="CHEBI:29105"/>
    </cofactor>
    <text evidence="7">Binds 2 Zn(2+) ions per subunit.</text>
</comment>
<keyword evidence="4 7" id="KW-0479">Metal-binding</keyword>
<dbReference type="Pfam" id="PF16123">
    <property type="entry name" value="HAGH_C"/>
    <property type="match status" value="1"/>
</dbReference>
<comment type="catalytic activity">
    <reaction evidence="1 7">
        <text>an S-(2-hydroxyacyl)glutathione + H2O = a 2-hydroxy carboxylate + glutathione + H(+)</text>
        <dbReference type="Rhea" id="RHEA:21864"/>
        <dbReference type="ChEBI" id="CHEBI:15377"/>
        <dbReference type="ChEBI" id="CHEBI:15378"/>
        <dbReference type="ChEBI" id="CHEBI:57925"/>
        <dbReference type="ChEBI" id="CHEBI:58896"/>
        <dbReference type="ChEBI" id="CHEBI:71261"/>
        <dbReference type="EC" id="3.1.2.6"/>
    </reaction>
</comment>
<dbReference type="SMART" id="SM00849">
    <property type="entry name" value="Lactamase_B"/>
    <property type="match status" value="1"/>
</dbReference>
<protein>
    <recommendedName>
        <fullName evidence="7">Hydroxyacylglutathione hydrolase</fullName>
        <ecNumber evidence="7">3.1.2.6</ecNumber>
    </recommendedName>
    <alternativeName>
        <fullName evidence="7">Glyoxalase II</fullName>
        <shortName evidence="7">Glx II</shortName>
    </alternativeName>
</protein>
<dbReference type="AlphaFoldDB" id="A0A238L8Q9"/>
<dbReference type="InterPro" id="IPR050110">
    <property type="entry name" value="Glyoxalase_II_hydrolase"/>
</dbReference>
<gene>
    <name evidence="9" type="primary">gloB_1</name>
    <name evidence="7" type="synonym">gloB</name>
    <name evidence="9" type="ORF">LOM8899_00084</name>
</gene>
<feature type="binding site" evidence="7">
    <location>
        <position position="133"/>
    </location>
    <ligand>
        <name>Zn(2+)</name>
        <dbReference type="ChEBI" id="CHEBI:29105"/>
        <label>1</label>
    </ligand>
</feature>
<dbReference type="GO" id="GO:0004416">
    <property type="term" value="F:hydroxyacylglutathione hydrolase activity"/>
    <property type="evidence" value="ECO:0007669"/>
    <property type="project" value="UniProtKB-UniRule"/>
</dbReference>
<dbReference type="Proteomes" id="UP000201613">
    <property type="component" value="Unassembled WGS sequence"/>
</dbReference>
<dbReference type="InterPro" id="IPR036866">
    <property type="entry name" value="RibonucZ/Hydroxyglut_hydro"/>
</dbReference>
<dbReference type="PIRSF" id="PIRSF005457">
    <property type="entry name" value="Glx"/>
    <property type="match status" value="1"/>
</dbReference>
<evidence type="ECO:0000259" key="8">
    <source>
        <dbReference type="SMART" id="SM00849"/>
    </source>
</evidence>
<evidence type="ECO:0000313" key="9">
    <source>
        <dbReference type="EMBL" id="SMY05963.1"/>
    </source>
</evidence>
<evidence type="ECO:0000256" key="6">
    <source>
        <dbReference type="ARBA" id="ARBA00022833"/>
    </source>
</evidence>
<evidence type="ECO:0000256" key="3">
    <source>
        <dbReference type="ARBA" id="ARBA00006759"/>
    </source>
</evidence>
<dbReference type="GO" id="GO:0046872">
    <property type="term" value="F:metal ion binding"/>
    <property type="evidence" value="ECO:0007669"/>
    <property type="project" value="UniProtKB-KW"/>
</dbReference>
<feature type="binding site" evidence="7">
    <location>
        <position position="114"/>
    </location>
    <ligand>
        <name>Zn(2+)</name>
        <dbReference type="ChEBI" id="CHEBI:29105"/>
        <label>1</label>
    </ligand>
</feature>
<keyword evidence="10" id="KW-1185">Reference proteome</keyword>
<feature type="binding site" evidence="7">
    <location>
        <position position="171"/>
    </location>
    <ligand>
        <name>Zn(2+)</name>
        <dbReference type="ChEBI" id="CHEBI:29105"/>
        <label>2</label>
    </ligand>
</feature>
<feature type="binding site" evidence="7">
    <location>
        <position position="56"/>
    </location>
    <ligand>
        <name>Zn(2+)</name>
        <dbReference type="ChEBI" id="CHEBI:29105"/>
        <label>1</label>
    </ligand>
</feature>
<dbReference type="RefSeq" id="WP_211096150.1">
    <property type="nucleotide sequence ID" value="NZ_FXZK01000001.1"/>
</dbReference>
<dbReference type="GO" id="GO:0019243">
    <property type="term" value="P:methylglyoxal catabolic process to D-lactate via S-lactoyl-glutathione"/>
    <property type="evidence" value="ECO:0007669"/>
    <property type="project" value="UniProtKB-UniRule"/>
</dbReference>
<organism evidence="9 10">
    <name type="scientific">Flavimaricola marinus</name>
    <dbReference type="NCBI Taxonomy" id="1819565"/>
    <lineage>
        <taxon>Bacteria</taxon>
        <taxon>Pseudomonadati</taxon>
        <taxon>Pseudomonadota</taxon>
        <taxon>Alphaproteobacteria</taxon>
        <taxon>Rhodobacterales</taxon>
        <taxon>Paracoccaceae</taxon>
        <taxon>Flavimaricola</taxon>
    </lineage>
</organism>
<dbReference type="InterPro" id="IPR017782">
    <property type="entry name" value="Hydroxyacylglutathione_Hdrlase"/>
</dbReference>
<dbReference type="EC" id="3.1.2.6" evidence="7"/>
<evidence type="ECO:0000256" key="4">
    <source>
        <dbReference type="ARBA" id="ARBA00022723"/>
    </source>
</evidence>
<sequence>MPLRILTVPCRTDNYAFVLHDDVTRRTALIDAPEVEPVMEVLSGHGWHLSDLLITHHHGDHVEGVEEFHRIYGCRVIGARADQHRLPPLDIAVDISDVEAVCGEEVHVIDVPGHTVGHIAYYMPGAQALFSGDSLMAMGCGRLFEGTPAQMWDSLKRLRALPPETMVYSGHEYTAANMRFALSLEPDNPALISRAQEIGDARAAGQPTVPSTLSLEIATNPFLRSDDPDLAAALDMSGAAPVDVFAKVRSLKDNF</sequence>